<organism evidence="2">
    <name type="scientific">Oryza brachyantha</name>
    <name type="common">malo sina</name>
    <dbReference type="NCBI Taxonomy" id="4533"/>
    <lineage>
        <taxon>Eukaryota</taxon>
        <taxon>Viridiplantae</taxon>
        <taxon>Streptophyta</taxon>
        <taxon>Embryophyta</taxon>
        <taxon>Tracheophyta</taxon>
        <taxon>Spermatophyta</taxon>
        <taxon>Magnoliopsida</taxon>
        <taxon>Liliopsida</taxon>
        <taxon>Poales</taxon>
        <taxon>Poaceae</taxon>
        <taxon>BOP clade</taxon>
        <taxon>Oryzoideae</taxon>
        <taxon>Oryzeae</taxon>
        <taxon>Oryzinae</taxon>
        <taxon>Oryza</taxon>
    </lineage>
</organism>
<accession>J3LE74</accession>
<keyword evidence="1" id="KW-0812">Transmembrane</keyword>
<sequence>MIDELCMPLSVGILNWIYLVVWYLGTSASFSRLFSVLECNIYLFCYWSYYFLFDITRLMFQAFHQ</sequence>
<dbReference type="EnsemblPlants" id="OB02G29410.1">
    <property type="protein sequence ID" value="OB02G29410.1"/>
    <property type="gene ID" value="OB02G29410"/>
</dbReference>
<keyword evidence="1" id="KW-0472">Membrane</keyword>
<evidence type="ECO:0000313" key="2">
    <source>
        <dbReference type="EnsemblPlants" id="OB02G29410.1"/>
    </source>
</evidence>
<proteinExistence type="predicted"/>
<dbReference type="HOGENOM" id="CLU_2853323_0_0_1"/>
<dbReference type="AlphaFoldDB" id="J3LE74"/>
<dbReference type="Gramene" id="OB02G29410.1">
    <property type="protein sequence ID" value="OB02G29410.1"/>
    <property type="gene ID" value="OB02G29410"/>
</dbReference>
<feature type="transmembrane region" description="Helical" evidence="1">
    <location>
        <begin position="30"/>
        <end position="52"/>
    </location>
</feature>
<evidence type="ECO:0000256" key="1">
    <source>
        <dbReference type="SAM" id="Phobius"/>
    </source>
</evidence>
<keyword evidence="3" id="KW-1185">Reference proteome</keyword>
<protein>
    <submittedName>
        <fullName evidence="2">Uncharacterized protein</fullName>
    </submittedName>
</protein>
<name>J3LE74_ORYBR</name>
<feature type="transmembrane region" description="Helical" evidence="1">
    <location>
        <begin position="5"/>
        <end position="24"/>
    </location>
</feature>
<reference evidence="2" key="1">
    <citation type="submission" date="2013-04" db="UniProtKB">
        <authorList>
            <consortium name="EnsemblPlants"/>
        </authorList>
    </citation>
    <scope>IDENTIFICATION</scope>
</reference>
<evidence type="ECO:0000313" key="3">
    <source>
        <dbReference type="Proteomes" id="UP000006038"/>
    </source>
</evidence>
<keyword evidence="1" id="KW-1133">Transmembrane helix</keyword>
<dbReference type="Proteomes" id="UP000006038">
    <property type="component" value="Unassembled WGS sequence"/>
</dbReference>